<dbReference type="InterPro" id="IPR044760">
    <property type="entry name" value="TRAPPC2L"/>
</dbReference>
<dbReference type="SUPFAM" id="SSF64356">
    <property type="entry name" value="SNARE-like"/>
    <property type="match status" value="1"/>
</dbReference>
<reference evidence="3" key="1">
    <citation type="submission" date="2022-06" db="EMBL/GenBank/DDBJ databases">
        <authorList>
            <consortium name="SYNGENTA / RWTH Aachen University"/>
        </authorList>
    </citation>
    <scope>NUCLEOTIDE SEQUENCE</scope>
</reference>
<comment type="caution">
    <text evidence="3">The sequence shown here is derived from an EMBL/GenBank/DDBJ whole genome shotgun (WGS) entry which is preliminary data.</text>
</comment>
<evidence type="ECO:0000313" key="4">
    <source>
        <dbReference type="Proteomes" id="UP001153365"/>
    </source>
</evidence>
<comment type="similarity">
    <text evidence="1">Belongs to the TRAPP small subunits family. Sedlin subfamily.</text>
</comment>
<dbReference type="InterPro" id="IPR006722">
    <property type="entry name" value="Sedlin"/>
</dbReference>
<dbReference type="Gene3D" id="3.30.450.70">
    <property type="match status" value="1"/>
</dbReference>
<sequence length="152" mass="17516">MISIEQLQILSLALIGKHGEPIYLRNFTPQTGGEVDLKWFYAAHTSLDIFEERDLLPHHILGNYFGLLYTMEDYVCYGFQSNTKIRVVICLAVRESLVRDQDVQKVLKSIYLIFVDHISNPFYQIPIDSPTSIVQPIKSKSFDLRIQKLLGL</sequence>
<organism evidence="3 4">
    <name type="scientific">Phakopsora pachyrhizi</name>
    <name type="common">Asian soybean rust disease fungus</name>
    <dbReference type="NCBI Taxonomy" id="170000"/>
    <lineage>
        <taxon>Eukaryota</taxon>
        <taxon>Fungi</taxon>
        <taxon>Dikarya</taxon>
        <taxon>Basidiomycota</taxon>
        <taxon>Pucciniomycotina</taxon>
        <taxon>Pucciniomycetes</taxon>
        <taxon>Pucciniales</taxon>
        <taxon>Phakopsoraceae</taxon>
        <taxon>Phakopsora</taxon>
    </lineage>
</organism>
<dbReference type="AlphaFoldDB" id="A0AAV0BP52"/>
<dbReference type="EMBL" id="CALTRL010006042">
    <property type="protein sequence ID" value="CAH7689083.1"/>
    <property type="molecule type" value="Genomic_DNA"/>
</dbReference>
<evidence type="ECO:0000256" key="1">
    <source>
        <dbReference type="ARBA" id="ARBA00006626"/>
    </source>
</evidence>
<dbReference type="PANTHER" id="PTHR12403">
    <property type="entry name" value="TRAFFICKING PROTEIN PARTICLE COMPLEX SUBUNIT 2"/>
    <property type="match status" value="1"/>
</dbReference>
<evidence type="ECO:0000256" key="2">
    <source>
        <dbReference type="ARBA" id="ARBA00024408"/>
    </source>
</evidence>
<protein>
    <recommendedName>
        <fullName evidence="2">Trafficking protein particle complex subunit 2-like protein</fullName>
    </recommendedName>
</protein>
<dbReference type="GO" id="GO:0005737">
    <property type="term" value="C:cytoplasm"/>
    <property type="evidence" value="ECO:0007669"/>
    <property type="project" value="GOC"/>
</dbReference>
<proteinExistence type="inferred from homology"/>
<name>A0AAV0BP52_PHAPC</name>
<dbReference type="InterPro" id="IPR011012">
    <property type="entry name" value="Longin-like_dom_sf"/>
</dbReference>
<evidence type="ECO:0000313" key="3">
    <source>
        <dbReference type="EMBL" id="CAH7689083.1"/>
    </source>
</evidence>
<dbReference type="Proteomes" id="UP001153365">
    <property type="component" value="Unassembled WGS sequence"/>
</dbReference>
<keyword evidence="4" id="KW-1185">Reference proteome</keyword>
<gene>
    <name evidence="3" type="ORF">PPACK8108_LOCUS24147</name>
</gene>
<dbReference type="GO" id="GO:0006888">
    <property type="term" value="P:endoplasmic reticulum to Golgi vesicle-mediated transport"/>
    <property type="evidence" value="ECO:0007669"/>
    <property type="project" value="InterPro"/>
</dbReference>
<dbReference type="CDD" id="cd14854">
    <property type="entry name" value="TRAPPC2L"/>
    <property type="match status" value="1"/>
</dbReference>
<accession>A0AAV0BP52</accession>
<dbReference type="Pfam" id="PF04628">
    <property type="entry name" value="Sedlin_N"/>
    <property type="match status" value="1"/>
</dbReference>